<reference evidence="1" key="1">
    <citation type="submission" date="2021-02" db="EMBL/GenBank/DDBJ databases">
        <authorList>
            <consortium name="DOE Joint Genome Institute"/>
            <person name="Ahrendt S."/>
            <person name="Looney B.P."/>
            <person name="Miyauchi S."/>
            <person name="Morin E."/>
            <person name="Drula E."/>
            <person name="Courty P.E."/>
            <person name="Chicoki N."/>
            <person name="Fauchery L."/>
            <person name="Kohler A."/>
            <person name="Kuo A."/>
            <person name="Labutti K."/>
            <person name="Pangilinan J."/>
            <person name="Lipzen A."/>
            <person name="Riley R."/>
            <person name="Andreopoulos W."/>
            <person name="He G."/>
            <person name="Johnson J."/>
            <person name="Barry K.W."/>
            <person name="Grigoriev I.V."/>
            <person name="Nagy L."/>
            <person name="Hibbett D."/>
            <person name="Henrissat B."/>
            <person name="Matheny P.B."/>
            <person name="Labbe J."/>
            <person name="Martin F."/>
        </authorList>
    </citation>
    <scope>NUCLEOTIDE SEQUENCE</scope>
    <source>
        <strain evidence="1">FP105234-sp</strain>
    </source>
</reference>
<evidence type="ECO:0000313" key="2">
    <source>
        <dbReference type="Proteomes" id="UP000814033"/>
    </source>
</evidence>
<comment type="caution">
    <text evidence="1">The sequence shown here is derived from an EMBL/GenBank/DDBJ whole genome shotgun (WGS) entry which is preliminary data.</text>
</comment>
<evidence type="ECO:0000313" key="1">
    <source>
        <dbReference type="EMBL" id="KAI0041546.1"/>
    </source>
</evidence>
<reference evidence="1" key="2">
    <citation type="journal article" date="2022" name="New Phytol.">
        <title>Evolutionary transition to the ectomycorrhizal habit in the genomes of a hyperdiverse lineage of mushroom-forming fungi.</title>
        <authorList>
            <person name="Looney B."/>
            <person name="Miyauchi S."/>
            <person name="Morin E."/>
            <person name="Drula E."/>
            <person name="Courty P.E."/>
            <person name="Kohler A."/>
            <person name="Kuo A."/>
            <person name="LaButti K."/>
            <person name="Pangilinan J."/>
            <person name="Lipzen A."/>
            <person name="Riley R."/>
            <person name="Andreopoulos W."/>
            <person name="He G."/>
            <person name="Johnson J."/>
            <person name="Nolan M."/>
            <person name="Tritt A."/>
            <person name="Barry K.W."/>
            <person name="Grigoriev I.V."/>
            <person name="Nagy L.G."/>
            <person name="Hibbett D."/>
            <person name="Henrissat B."/>
            <person name="Matheny P.B."/>
            <person name="Labbe J."/>
            <person name="Martin F.M."/>
        </authorList>
    </citation>
    <scope>NUCLEOTIDE SEQUENCE</scope>
    <source>
        <strain evidence="1">FP105234-sp</strain>
    </source>
</reference>
<name>A0ACB8RBJ3_9AGAM</name>
<dbReference type="Proteomes" id="UP000814033">
    <property type="component" value="Unassembled WGS sequence"/>
</dbReference>
<organism evidence="1 2">
    <name type="scientific">Auriscalpium vulgare</name>
    <dbReference type="NCBI Taxonomy" id="40419"/>
    <lineage>
        <taxon>Eukaryota</taxon>
        <taxon>Fungi</taxon>
        <taxon>Dikarya</taxon>
        <taxon>Basidiomycota</taxon>
        <taxon>Agaricomycotina</taxon>
        <taxon>Agaricomycetes</taxon>
        <taxon>Russulales</taxon>
        <taxon>Auriscalpiaceae</taxon>
        <taxon>Auriscalpium</taxon>
    </lineage>
</organism>
<proteinExistence type="predicted"/>
<accession>A0ACB8RBJ3</accession>
<gene>
    <name evidence="1" type="ORF">FA95DRAFT_1565278</name>
</gene>
<dbReference type="EMBL" id="MU276116">
    <property type="protein sequence ID" value="KAI0041546.1"/>
    <property type="molecule type" value="Genomic_DNA"/>
</dbReference>
<sequence length="780" mass="86434">MAADAKVENASADPSASASTATLKKSMVEIKNGKVLFRQKPMSFSQMTETMQETVKLRELLERRIECQDPPLAAIPLEHKPLIAKFVQESDKTINALSKHIQQQLVPAEEDEEEDTPDHANRVLPLATVEEAILSLAQRVNYGIDVINSVKIPASLSVWRWEVKPEHYDWLPKASREKIETRLADRVQAKKELQILYEALPQSERDAMVGVKSTTKAKTQAPLRAASNDAAVVIDLSSPSPVKSKDSKVGVAESENDSLRKGPGRPKKELDPEQVAKEKERQEKKAAKAEKDKKEKEAQTKARSMMVNFFGKPKASSTSVSPAKNATASSSSKTLSDFDKVFKPFVVKKDVEIAPTNWFRTSRRRQKLQDSDVIDVDVDEDDHSAPSDVEMIGISPSPNLSPKSHLRALFAATPPSVKAASQRRRLPSSRSQPPASVRALMAQLGEAELTDDTAAVRSLLTQLRDRTLFPAKVLIFHEDERPGYFGTFTRQSRSIRPRRPFARDDVALDYAYDSGEEWEGEEEGGGDDVADVSDDDQDEEEDEDDLDGWLVDGDDEEAVTPIEEREGLDAFPFPPPPPPNKGKRKAETLPKEAEKKGDGAKAKKRKIVVPLVPFIKGPCWETVIGKCDYDPFKQYRIQLFNDTPYPLDPFTFVSTSPAEVPRVLPTPSATSLASSSKSTPQFAVPALPPHVLNATSTQPLVPKKPKQVPKHPFPDVHLPYLLKKVTQLAASSLPLLVEAIYQDLKTHHVKKNAVEAKIRETCVKDQNRWVVKDGATACAS</sequence>
<keyword evidence="2" id="KW-1185">Reference proteome</keyword>
<protein>
    <submittedName>
        <fullName evidence="1">Uncharacterized protein</fullName>
    </submittedName>
</protein>